<evidence type="ECO:0000256" key="6">
    <source>
        <dbReference type="ARBA" id="ARBA00023136"/>
    </source>
</evidence>
<sequence>MTEIELIARLVIAGILGALVGFEREKRFKEAGLRTHFLVAVGSALAMIVSKYAFFDVVHNGTIELDPSRIAAGVVSGVGFLGAGTILVQRQSVRGLTTAAGLWATSGIGLAIGSGMYIVSICGTVLVLVGLEVLKRLFQPIISKSHKMNIHVSSNEVIPSILDTLTSQNLEVVTYQVKVKLTDTQPHYIIDFQLKSNKGIKDNDIIKALQQLPEIERIKFD</sequence>
<organism evidence="9 10">
    <name type="scientific">Heyndrickxia shackletonii</name>
    <dbReference type="NCBI Taxonomy" id="157838"/>
    <lineage>
        <taxon>Bacteria</taxon>
        <taxon>Bacillati</taxon>
        <taxon>Bacillota</taxon>
        <taxon>Bacilli</taxon>
        <taxon>Bacillales</taxon>
        <taxon>Bacillaceae</taxon>
        <taxon>Heyndrickxia</taxon>
    </lineage>
</organism>
<evidence type="ECO:0000256" key="3">
    <source>
        <dbReference type="ARBA" id="ARBA00022475"/>
    </source>
</evidence>
<feature type="transmembrane region" description="Helical" evidence="7">
    <location>
        <begin position="35"/>
        <end position="55"/>
    </location>
</feature>
<dbReference type="Proteomes" id="UP000051888">
    <property type="component" value="Unassembled WGS sequence"/>
</dbReference>
<dbReference type="PANTHER" id="PTHR33778">
    <property type="entry name" value="PROTEIN MGTC"/>
    <property type="match status" value="1"/>
</dbReference>
<keyword evidence="6 7" id="KW-0472">Membrane</keyword>
<feature type="domain" description="MgtC/SapB/SrpB/YhiD N-terminal" evidence="8">
    <location>
        <begin position="10"/>
        <end position="137"/>
    </location>
</feature>
<keyword evidence="9" id="KW-0808">Transferase</keyword>
<evidence type="ECO:0000256" key="4">
    <source>
        <dbReference type="ARBA" id="ARBA00022692"/>
    </source>
</evidence>
<dbReference type="PANTHER" id="PTHR33778:SF1">
    <property type="entry name" value="MAGNESIUM TRANSPORTER YHID-RELATED"/>
    <property type="match status" value="1"/>
</dbReference>
<evidence type="ECO:0000256" key="5">
    <source>
        <dbReference type="ARBA" id="ARBA00022989"/>
    </source>
</evidence>
<accession>A0A0Q3WS61</accession>
<comment type="subcellular location">
    <subcellularLocation>
        <location evidence="1">Cell membrane</location>
        <topology evidence="1">Multi-pass membrane protein</topology>
    </subcellularLocation>
</comment>
<dbReference type="STRING" id="157838.AN964_24690"/>
<dbReference type="GO" id="GO:0005886">
    <property type="term" value="C:plasma membrane"/>
    <property type="evidence" value="ECO:0007669"/>
    <property type="project" value="UniProtKB-SubCell"/>
</dbReference>
<dbReference type="NCBIfam" id="NF007431">
    <property type="entry name" value="PRK09977.1"/>
    <property type="match status" value="1"/>
</dbReference>
<feature type="transmembrane region" description="Helical" evidence="7">
    <location>
        <begin position="70"/>
        <end position="88"/>
    </location>
</feature>
<dbReference type="GO" id="GO:0008168">
    <property type="term" value="F:methyltransferase activity"/>
    <property type="evidence" value="ECO:0007669"/>
    <property type="project" value="UniProtKB-KW"/>
</dbReference>
<reference evidence="9 10" key="1">
    <citation type="submission" date="2015-09" db="EMBL/GenBank/DDBJ databases">
        <title>Genome sequencing project for genomic taxonomy and phylogenomics of Bacillus-like bacteria.</title>
        <authorList>
            <person name="Liu B."/>
            <person name="Wang J."/>
            <person name="Zhu Y."/>
            <person name="Liu G."/>
            <person name="Chen Q."/>
            <person name="Chen Z."/>
            <person name="Lan J."/>
            <person name="Che J."/>
            <person name="Ge C."/>
            <person name="Shi H."/>
            <person name="Pan Z."/>
            <person name="Liu X."/>
        </authorList>
    </citation>
    <scope>NUCLEOTIDE SEQUENCE [LARGE SCALE GENOMIC DNA]</scope>
    <source>
        <strain evidence="9 10">LMG 18435</strain>
    </source>
</reference>
<dbReference type="InterPro" id="IPR049177">
    <property type="entry name" value="MgtC_SapB_SrpB_YhiD_N"/>
</dbReference>
<dbReference type="EMBL" id="LJJC01000015">
    <property type="protein sequence ID" value="KQL50819.1"/>
    <property type="molecule type" value="Genomic_DNA"/>
</dbReference>
<feature type="transmembrane region" description="Helical" evidence="7">
    <location>
        <begin position="118"/>
        <end position="138"/>
    </location>
</feature>
<keyword evidence="9" id="KW-0489">Methyltransferase</keyword>
<dbReference type="AlphaFoldDB" id="A0A0Q3WS61"/>
<dbReference type="PATRIC" id="fig|157838.3.peg.5432"/>
<evidence type="ECO:0000259" key="8">
    <source>
        <dbReference type="Pfam" id="PF02308"/>
    </source>
</evidence>
<evidence type="ECO:0000313" key="10">
    <source>
        <dbReference type="Proteomes" id="UP000051888"/>
    </source>
</evidence>
<dbReference type="GO" id="GO:0032259">
    <property type="term" value="P:methylation"/>
    <property type="evidence" value="ECO:0007669"/>
    <property type="project" value="UniProtKB-KW"/>
</dbReference>
<comment type="caution">
    <text evidence="9">The sequence shown here is derived from an EMBL/GenBank/DDBJ whole genome shotgun (WGS) entry which is preliminary data.</text>
</comment>
<gene>
    <name evidence="9" type="ORF">AN964_24690</name>
</gene>
<name>A0A0Q3WS61_9BACI</name>
<evidence type="ECO:0000256" key="1">
    <source>
        <dbReference type="ARBA" id="ARBA00004651"/>
    </source>
</evidence>
<proteinExistence type="inferred from homology"/>
<keyword evidence="10" id="KW-1185">Reference proteome</keyword>
<evidence type="ECO:0000256" key="7">
    <source>
        <dbReference type="SAM" id="Phobius"/>
    </source>
</evidence>
<keyword evidence="3" id="KW-1003">Cell membrane</keyword>
<dbReference type="OrthoDB" id="9811198at2"/>
<keyword evidence="4 7" id="KW-0812">Transmembrane</keyword>
<dbReference type="Pfam" id="PF02308">
    <property type="entry name" value="MgtC"/>
    <property type="match status" value="1"/>
</dbReference>
<dbReference type="InterPro" id="IPR003416">
    <property type="entry name" value="MgtC/SapB/SrpB/YhiD_fam"/>
</dbReference>
<dbReference type="PRINTS" id="PR01837">
    <property type="entry name" value="MGTCSAPBPROT"/>
</dbReference>
<keyword evidence="5 7" id="KW-1133">Transmembrane helix</keyword>
<protein>
    <submittedName>
        <fullName evidence="9">Methyltransferase</fullName>
    </submittedName>
</protein>
<comment type="similarity">
    <text evidence="2">Belongs to the MgtC/SapB family.</text>
</comment>
<evidence type="ECO:0000313" key="9">
    <source>
        <dbReference type="EMBL" id="KQL50819.1"/>
    </source>
</evidence>
<feature type="transmembrane region" description="Helical" evidence="7">
    <location>
        <begin position="6"/>
        <end position="23"/>
    </location>
</feature>
<evidence type="ECO:0000256" key="2">
    <source>
        <dbReference type="ARBA" id="ARBA00009298"/>
    </source>
</evidence>